<dbReference type="GO" id="GO:0016887">
    <property type="term" value="F:ATP hydrolysis activity"/>
    <property type="evidence" value="ECO:0007669"/>
    <property type="project" value="InterPro"/>
</dbReference>
<dbReference type="SMART" id="SM00382">
    <property type="entry name" value="AAA"/>
    <property type="match status" value="2"/>
</dbReference>
<evidence type="ECO:0000256" key="1">
    <source>
        <dbReference type="ARBA" id="ARBA00022448"/>
    </source>
</evidence>
<sequence>MSKIETPSGAGTSAPLGGAPSEPDLLRVENAGKSFGGAIALHNVSFSLRIGRALGIIGENGAGKSTLMKILGGVYPAGSYEGDVYLRGEKVRFRNVQEARAAGVVLVPQELHIAPELSIAENMFAGALPSRGAFVDSETLELRAHTWLSFFGLELDPWLPASILSPSEQRLILIAGALSQEARVLILDEPTASLSDGEAQSLFAHVAKLRNKGIGVLFISHRLDDIAQVCDEVLVMRNGESVAFFPERNAPRGEIVQAMIGRGQDENVDRAPRDIGDKVALNVAALSVADPVDKSRIRVDKVSFDVRAGEIVGLFGLVGAGRTEILRTLFGTWPGGFEGTIEVDGAPYRPSTPRAAIRRRVAMLTEDRKQTGIFSGHSLMSNIDAAAPSQVSRYGFFDSSKDLDRALGIIKSLDVRARSASQSIETLSGGNQQKVLLGRWLATNPHVLLLDEPTAGVDVGAREEIYLQIEELARAGCAVLLVSSDLDEIMRMSDRTLVMYKGRITATIQGRPTRHALMTAATGGQ</sequence>
<dbReference type="PROSITE" id="PS00211">
    <property type="entry name" value="ABC_TRANSPORTER_1"/>
    <property type="match status" value="1"/>
</dbReference>
<evidence type="ECO:0000259" key="6">
    <source>
        <dbReference type="PROSITE" id="PS50893"/>
    </source>
</evidence>
<dbReference type="Proteomes" id="UP000297866">
    <property type="component" value="Unassembled WGS sequence"/>
</dbReference>
<evidence type="ECO:0000256" key="5">
    <source>
        <dbReference type="SAM" id="MobiDB-lite"/>
    </source>
</evidence>
<keyword evidence="4 7" id="KW-0067">ATP-binding</keyword>
<feature type="region of interest" description="Disordered" evidence="5">
    <location>
        <begin position="1"/>
        <end position="23"/>
    </location>
</feature>
<reference evidence="7 8" key="1">
    <citation type="submission" date="2019-03" db="EMBL/GenBank/DDBJ databases">
        <title>Genomics of glacier-inhabiting Cryobacterium strains.</title>
        <authorList>
            <person name="Liu Q."/>
            <person name="Xin Y.-H."/>
        </authorList>
    </citation>
    <scope>NUCLEOTIDE SEQUENCE [LARGE SCALE GENOMIC DNA]</scope>
    <source>
        <strain evidence="7 8">Sr47</strain>
    </source>
</reference>
<dbReference type="Gene3D" id="3.40.50.300">
    <property type="entry name" value="P-loop containing nucleotide triphosphate hydrolases"/>
    <property type="match status" value="2"/>
</dbReference>
<dbReference type="PANTHER" id="PTHR43790:SF9">
    <property type="entry name" value="GALACTOFURANOSE TRANSPORTER ATP-BINDING PROTEIN YTFR"/>
    <property type="match status" value="1"/>
</dbReference>
<dbReference type="CDD" id="cd03215">
    <property type="entry name" value="ABC_Carb_Monos_II"/>
    <property type="match status" value="1"/>
</dbReference>
<accession>A0A4R8UJS7</accession>
<dbReference type="InterPro" id="IPR017871">
    <property type="entry name" value="ABC_transporter-like_CS"/>
</dbReference>
<evidence type="ECO:0000256" key="3">
    <source>
        <dbReference type="ARBA" id="ARBA00022741"/>
    </source>
</evidence>
<dbReference type="InterPro" id="IPR050107">
    <property type="entry name" value="ABC_carbohydrate_import_ATPase"/>
</dbReference>
<dbReference type="InterPro" id="IPR003593">
    <property type="entry name" value="AAA+_ATPase"/>
</dbReference>
<keyword evidence="8" id="KW-1185">Reference proteome</keyword>
<evidence type="ECO:0000256" key="4">
    <source>
        <dbReference type="ARBA" id="ARBA00022840"/>
    </source>
</evidence>
<dbReference type="GO" id="GO:0005524">
    <property type="term" value="F:ATP binding"/>
    <property type="evidence" value="ECO:0007669"/>
    <property type="project" value="UniProtKB-KW"/>
</dbReference>
<keyword evidence="1" id="KW-0813">Transport</keyword>
<proteinExistence type="predicted"/>
<keyword evidence="3" id="KW-0547">Nucleotide-binding</keyword>
<dbReference type="InterPro" id="IPR003439">
    <property type="entry name" value="ABC_transporter-like_ATP-bd"/>
</dbReference>
<evidence type="ECO:0000313" key="7">
    <source>
        <dbReference type="EMBL" id="TFB55977.1"/>
    </source>
</evidence>
<dbReference type="InterPro" id="IPR027417">
    <property type="entry name" value="P-loop_NTPase"/>
</dbReference>
<dbReference type="PANTHER" id="PTHR43790">
    <property type="entry name" value="CARBOHYDRATE TRANSPORT ATP-BINDING PROTEIN MG119-RELATED"/>
    <property type="match status" value="1"/>
</dbReference>
<comment type="caution">
    <text evidence="7">The sequence shown here is derived from an EMBL/GenBank/DDBJ whole genome shotgun (WGS) entry which is preliminary data.</text>
</comment>
<feature type="domain" description="ABC transporter" evidence="6">
    <location>
        <begin position="26"/>
        <end position="263"/>
    </location>
</feature>
<dbReference type="SUPFAM" id="SSF52540">
    <property type="entry name" value="P-loop containing nucleoside triphosphate hydrolases"/>
    <property type="match status" value="2"/>
</dbReference>
<dbReference type="CDD" id="cd03216">
    <property type="entry name" value="ABC_Carb_Monos_I"/>
    <property type="match status" value="1"/>
</dbReference>
<evidence type="ECO:0000256" key="2">
    <source>
        <dbReference type="ARBA" id="ARBA00022737"/>
    </source>
</evidence>
<keyword evidence="2" id="KW-0677">Repeat</keyword>
<protein>
    <submittedName>
        <fullName evidence="7">Sugar ABC transporter ATP-binding protein</fullName>
    </submittedName>
</protein>
<feature type="domain" description="ABC transporter" evidence="6">
    <location>
        <begin position="281"/>
        <end position="521"/>
    </location>
</feature>
<gene>
    <name evidence="7" type="ORF">E3O23_01955</name>
</gene>
<dbReference type="AlphaFoldDB" id="A0A4R8UJS7"/>
<dbReference type="RefSeq" id="WP_134487511.1">
    <property type="nucleotide sequence ID" value="NZ_SOEZ01000010.1"/>
</dbReference>
<dbReference type="Pfam" id="PF00005">
    <property type="entry name" value="ABC_tran"/>
    <property type="match status" value="2"/>
</dbReference>
<dbReference type="EMBL" id="SOEZ01000010">
    <property type="protein sequence ID" value="TFB55977.1"/>
    <property type="molecule type" value="Genomic_DNA"/>
</dbReference>
<dbReference type="PROSITE" id="PS50893">
    <property type="entry name" value="ABC_TRANSPORTER_2"/>
    <property type="match status" value="2"/>
</dbReference>
<dbReference type="OrthoDB" id="39350at2"/>
<organism evidence="7 8">
    <name type="scientific">Cryobacterium tagatosivorans</name>
    <dbReference type="NCBI Taxonomy" id="1259199"/>
    <lineage>
        <taxon>Bacteria</taxon>
        <taxon>Bacillati</taxon>
        <taxon>Actinomycetota</taxon>
        <taxon>Actinomycetes</taxon>
        <taxon>Micrococcales</taxon>
        <taxon>Microbacteriaceae</taxon>
        <taxon>Cryobacterium</taxon>
    </lineage>
</organism>
<evidence type="ECO:0000313" key="8">
    <source>
        <dbReference type="Proteomes" id="UP000297866"/>
    </source>
</evidence>
<name>A0A4R8UJS7_9MICO</name>